<comment type="caution">
    <text evidence="2">The sequence shown here is derived from an EMBL/GenBank/DDBJ whole genome shotgun (WGS) entry which is preliminary data.</text>
</comment>
<feature type="domain" description="Reverse transcriptase Ty1/copia-type" evidence="1">
    <location>
        <begin position="72"/>
        <end position="129"/>
    </location>
</feature>
<dbReference type="InterPro" id="IPR013103">
    <property type="entry name" value="RVT_2"/>
</dbReference>
<dbReference type="Proteomes" id="UP000288805">
    <property type="component" value="Unassembled WGS sequence"/>
</dbReference>
<sequence>MITKSKNDIFKPKVYSVTKKPQSIDEALQNENWKIAMIDEYSVLLRNNTWSLVDLPVGRKVIGCKWIFRVKEIQMPVVKPTTIWVALTIALSRNWKIQQLDINNAFLNEDIQEEVYMEQPKGFIEKSTSHLVKHTTEGLHLSQTKYVHDFLCKAKMNNANGINTPMISGQQLTTSGSGTVKDVQLYRSVVGALQYVTITRP</sequence>
<evidence type="ECO:0000313" key="3">
    <source>
        <dbReference type="Proteomes" id="UP000288805"/>
    </source>
</evidence>
<name>A0A438CIE8_VITVI</name>
<evidence type="ECO:0000313" key="2">
    <source>
        <dbReference type="EMBL" id="RVW22991.1"/>
    </source>
</evidence>
<dbReference type="Pfam" id="PF07727">
    <property type="entry name" value="RVT_2"/>
    <property type="match status" value="1"/>
</dbReference>
<protein>
    <submittedName>
        <fullName evidence="2">Retrovirus-related Pol polyprotein from transposon RE1</fullName>
    </submittedName>
</protein>
<evidence type="ECO:0000259" key="1">
    <source>
        <dbReference type="Pfam" id="PF07727"/>
    </source>
</evidence>
<gene>
    <name evidence="2" type="primary">RE1_3296</name>
    <name evidence="2" type="ORF">CK203_105293</name>
</gene>
<accession>A0A438CIE8</accession>
<dbReference type="AlphaFoldDB" id="A0A438CIE8"/>
<dbReference type="EMBL" id="QGNW01002210">
    <property type="protein sequence ID" value="RVW22991.1"/>
    <property type="molecule type" value="Genomic_DNA"/>
</dbReference>
<reference evidence="2 3" key="1">
    <citation type="journal article" date="2018" name="PLoS Genet.">
        <title>Population sequencing reveals clonal diversity and ancestral inbreeding in the grapevine cultivar Chardonnay.</title>
        <authorList>
            <person name="Roach M.J."/>
            <person name="Johnson D.L."/>
            <person name="Bohlmann J."/>
            <person name="van Vuuren H.J."/>
            <person name="Jones S.J."/>
            <person name="Pretorius I.S."/>
            <person name="Schmidt S.A."/>
            <person name="Borneman A.R."/>
        </authorList>
    </citation>
    <scope>NUCLEOTIDE SEQUENCE [LARGE SCALE GENOMIC DNA]</scope>
    <source>
        <strain evidence="3">cv. Chardonnay</strain>
        <tissue evidence="2">Leaf</tissue>
    </source>
</reference>
<organism evidence="2 3">
    <name type="scientific">Vitis vinifera</name>
    <name type="common">Grape</name>
    <dbReference type="NCBI Taxonomy" id="29760"/>
    <lineage>
        <taxon>Eukaryota</taxon>
        <taxon>Viridiplantae</taxon>
        <taxon>Streptophyta</taxon>
        <taxon>Embryophyta</taxon>
        <taxon>Tracheophyta</taxon>
        <taxon>Spermatophyta</taxon>
        <taxon>Magnoliopsida</taxon>
        <taxon>eudicotyledons</taxon>
        <taxon>Gunneridae</taxon>
        <taxon>Pentapetalae</taxon>
        <taxon>rosids</taxon>
        <taxon>Vitales</taxon>
        <taxon>Vitaceae</taxon>
        <taxon>Viteae</taxon>
        <taxon>Vitis</taxon>
    </lineage>
</organism>
<proteinExistence type="predicted"/>